<proteinExistence type="predicted"/>
<accession>A0A1S7NV10</accession>
<dbReference type="GO" id="GO:0042597">
    <property type="term" value="C:periplasmic space"/>
    <property type="evidence" value="ECO:0007669"/>
    <property type="project" value="InterPro"/>
</dbReference>
<dbReference type="InterPro" id="IPR012899">
    <property type="entry name" value="LTXXQ"/>
</dbReference>
<name>A0A1S7NV10_AGRTU</name>
<dbReference type="Proteomes" id="UP000191897">
    <property type="component" value="Unassembled WGS sequence"/>
</dbReference>
<dbReference type="Gene3D" id="1.20.120.1490">
    <property type="match status" value="1"/>
</dbReference>
<gene>
    <name evidence="1" type="ORF">AGR4C_Cc120249</name>
</gene>
<evidence type="ECO:0000313" key="2">
    <source>
        <dbReference type="Proteomes" id="UP000191897"/>
    </source>
</evidence>
<sequence>MDALGRSWSKIELDMISIMSGKPAGWQAQGIATARTAPMKFTVPVFLTALIPLSAMAEEQHRHQSPYAGQQSRTIKSLSAEDMAELEQGGGWGFAKAADLNGMPGPSHVGKMATELALTVEQNTAVEQLFQTMRKDAATEGRQMIAGEAALDASFRNGAIDADQLRAQLDRIEESRARLRYIHLAAHLETVKLLTKEQIARYNKLRGYAP</sequence>
<dbReference type="EMBL" id="FBWC01000004">
    <property type="protein sequence ID" value="CUX11702.1"/>
    <property type="molecule type" value="Genomic_DNA"/>
</dbReference>
<dbReference type="Pfam" id="PF07813">
    <property type="entry name" value="LTXXQ"/>
    <property type="match status" value="1"/>
</dbReference>
<protein>
    <recommendedName>
        <fullName evidence="3">Periplasmic heavy metal sensor</fullName>
    </recommendedName>
</protein>
<organism evidence="1 2">
    <name type="scientific">Agrobacterium tumefaciens str. Kerr 14</name>
    <dbReference type="NCBI Taxonomy" id="1183424"/>
    <lineage>
        <taxon>Bacteria</taxon>
        <taxon>Pseudomonadati</taxon>
        <taxon>Pseudomonadota</taxon>
        <taxon>Alphaproteobacteria</taxon>
        <taxon>Hyphomicrobiales</taxon>
        <taxon>Rhizobiaceae</taxon>
        <taxon>Rhizobium/Agrobacterium group</taxon>
        <taxon>Agrobacterium</taxon>
        <taxon>Agrobacterium tumefaciens complex</taxon>
    </lineage>
</organism>
<reference evidence="1 2" key="1">
    <citation type="submission" date="2016-01" db="EMBL/GenBank/DDBJ databases">
        <authorList>
            <person name="Oliw E.H."/>
        </authorList>
    </citation>
    <scope>NUCLEOTIDE SEQUENCE [LARGE SCALE GENOMIC DNA]</scope>
    <source>
        <strain evidence="1 2">Kerr 14</strain>
    </source>
</reference>
<evidence type="ECO:0008006" key="3">
    <source>
        <dbReference type="Google" id="ProtNLM"/>
    </source>
</evidence>
<evidence type="ECO:0000313" key="1">
    <source>
        <dbReference type="EMBL" id="CUX11702.1"/>
    </source>
</evidence>
<dbReference type="AlphaFoldDB" id="A0A1S7NV10"/>